<evidence type="ECO:0008006" key="4">
    <source>
        <dbReference type="Google" id="ProtNLM"/>
    </source>
</evidence>
<accession>A0A194URB3</accession>
<gene>
    <name evidence="2" type="ORF">VP1G_01662</name>
</gene>
<dbReference type="PANTHER" id="PTHR38703">
    <property type="entry name" value="CHROMOSOME 8, WHOLE GENOME SHOTGUN SEQUENCE"/>
    <property type="match status" value="1"/>
</dbReference>
<dbReference type="OrthoDB" id="2118965at2759"/>
<dbReference type="EMBL" id="KN714672">
    <property type="protein sequence ID" value="KUI54237.1"/>
    <property type="molecule type" value="Genomic_DNA"/>
</dbReference>
<evidence type="ECO:0000313" key="3">
    <source>
        <dbReference type="Proteomes" id="UP000078576"/>
    </source>
</evidence>
<keyword evidence="3" id="KW-1185">Reference proteome</keyword>
<evidence type="ECO:0000256" key="1">
    <source>
        <dbReference type="SAM" id="MobiDB-lite"/>
    </source>
</evidence>
<sequence length="329" mass="36388">MEAAKAAVFKHLSRDGHHETEVQEHIKPAVQHEHVQPTQHEKVYRPMDKEVHREHHHTTVQPITDKEVLPEKHSHIHENTEHKEFRHGDHDRIKDTLSKEHARLGLEHTREVGSTTRTAAEAPTAQGEHVHHHVHEHVQPVIEKDVIQPHVVHHTKPVHEVHHHEPTHHSATTLPPVSIDEFKRQGGHVQGETGVRRDDFRGEPGPLESGYIGGSGARGTTHLTRPEHEHGNRHEHGTGHEVGTTHNPIGQTREGGSGIHEGNAGHNTGKTPISDHYASQNTSTHGPSTGTGRISPTTSASSGHKKASLLDKLNPKKDSDGDGKAGFMK</sequence>
<protein>
    <recommendedName>
        <fullName evidence="4">Allergen</fullName>
    </recommendedName>
</protein>
<dbReference type="PANTHER" id="PTHR38703:SF1">
    <property type="entry name" value="ALLERGEN"/>
    <property type="match status" value="1"/>
</dbReference>
<feature type="compositionally biased region" description="Polar residues" evidence="1">
    <location>
        <begin position="265"/>
        <end position="302"/>
    </location>
</feature>
<feature type="region of interest" description="Disordered" evidence="1">
    <location>
        <begin position="187"/>
        <end position="329"/>
    </location>
</feature>
<reference evidence="3" key="1">
    <citation type="submission" date="2014-12" db="EMBL/GenBank/DDBJ databases">
        <title>Genome Sequence of Valsa Canker Pathogens Uncovers a Specific Adaption of Colonization on Woody Bark.</title>
        <authorList>
            <person name="Yin Z."/>
            <person name="Liu H."/>
            <person name="Gao X."/>
            <person name="Li Z."/>
            <person name="Song N."/>
            <person name="Ke X."/>
            <person name="Dai Q."/>
            <person name="Wu Y."/>
            <person name="Sun Y."/>
            <person name="Xu J.-R."/>
            <person name="Kang Z.K."/>
            <person name="Wang L."/>
            <person name="Huang L."/>
        </authorList>
    </citation>
    <scope>NUCLEOTIDE SEQUENCE [LARGE SCALE GENOMIC DNA]</scope>
    <source>
        <strain evidence="3">SXYL134</strain>
    </source>
</reference>
<proteinExistence type="predicted"/>
<feature type="compositionally biased region" description="Basic and acidic residues" evidence="1">
    <location>
        <begin position="224"/>
        <end position="239"/>
    </location>
</feature>
<feature type="region of interest" description="Disordered" evidence="1">
    <location>
        <begin position="1"/>
        <end position="21"/>
    </location>
</feature>
<dbReference type="AlphaFoldDB" id="A0A194URB3"/>
<feature type="compositionally biased region" description="Basic and acidic residues" evidence="1">
    <location>
        <begin position="12"/>
        <end position="21"/>
    </location>
</feature>
<evidence type="ECO:0000313" key="2">
    <source>
        <dbReference type="EMBL" id="KUI54237.1"/>
    </source>
</evidence>
<organism evidence="2 3">
    <name type="scientific">Cytospora mali</name>
    <name type="common">Apple Valsa canker fungus</name>
    <name type="synonym">Valsa mali</name>
    <dbReference type="NCBI Taxonomy" id="578113"/>
    <lineage>
        <taxon>Eukaryota</taxon>
        <taxon>Fungi</taxon>
        <taxon>Dikarya</taxon>
        <taxon>Ascomycota</taxon>
        <taxon>Pezizomycotina</taxon>
        <taxon>Sordariomycetes</taxon>
        <taxon>Sordariomycetidae</taxon>
        <taxon>Diaporthales</taxon>
        <taxon>Cytosporaceae</taxon>
        <taxon>Cytospora</taxon>
    </lineage>
</organism>
<feature type="compositionally biased region" description="Basic and acidic residues" evidence="1">
    <location>
        <begin position="313"/>
        <end position="323"/>
    </location>
</feature>
<dbReference type="Proteomes" id="UP000078576">
    <property type="component" value="Unassembled WGS sequence"/>
</dbReference>
<name>A0A194URB3_CYTMA</name>
<dbReference type="STRING" id="694573.A0A194URB3"/>